<evidence type="ECO:0000256" key="1">
    <source>
        <dbReference type="SAM" id="Phobius"/>
    </source>
</evidence>
<feature type="transmembrane region" description="Helical" evidence="1">
    <location>
        <begin position="75"/>
        <end position="95"/>
    </location>
</feature>
<sequence length="286" mass="30515">MKSPAADVIYHRYPDDGFDPAQKPVPVALALDVDSTDNEEDGIDQRSASPLAPLPPGRCSSCCARLGRLLMFHSMNALLGLGGAILVLVLVPLSVGLIPLFGVGIVLFQLSAGVVEVLARIDIRLANMVSRREPSLQKAFGIQGGLSTNNGCSNWCQRLFFLSPKMLLVMFYFATIKLVVGILSIIAVGWGVVLPVEALASGGHADAIGWIEYHDHPTAYVFVVLGGWALGMFCVVFAPKPSVALTAWACGEHEDVDEIRTPTTDGATKLQAVVIETPTYEAKSLA</sequence>
<dbReference type="AlphaFoldDB" id="A0ABD3G216"/>
<reference evidence="2 3" key="1">
    <citation type="submission" date="2024-09" db="EMBL/GenBank/DDBJ databases">
        <title>Genome sequencing and assembly of Phytophthora oleae, isolate VK10A, causative agent of rot of olive drupes.</title>
        <authorList>
            <person name="Conti Taguali S."/>
            <person name="Riolo M."/>
            <person name="La Spada F."/>
            <person name="Cacciola S.O."/>
            <person name="Dionisio G."/>
        </authorList>
    </citation>
    <scope>NUCLEOTIDE SEQUENCE [LARGE SCALE GENOMIC DNA]</scope>
    <source>
        <strain evidence="2 3">VK10A</strain>
    </source>
</reference>
<proteinExistence type="predicted"/>
<accession>A0ABD3G216</accession>
<evidence type="ECO:0000313" key="2">
    <source>
        <dbReference type="EMBL" id="KAL3671919.1"/>
    </source>
</evidence>
<evidence type="ECO:0000313" key="3">
    <source>
        <dbReference type="Proteomes" id="UP001632037"/>
    </source>
</evidence>
<feature type="transmembrane region" description="Helical" evidence="1">
    <location>
        <begin position="101"/>
        <end position="121"/>
    </location>
</feature>
<name>A0ABD3G216_9STRA</name>
<keyword evidence="3" id="KW-1185">Reference proteome</keyword>
<feature type="transmembrane region" description="Helical" evidence="1">
    <location>
        <begin position="219"/>
        <end position="238"/>
    </location>
</feature>
<protein>
    <recommendedName>
        <fullName evidence="4">Sensor domain-containing protein</fullName>
    </recommendedName>
</protein>
<evidence type="ECO:0008006" key="4">
    <source>
        <dbReference type="Google" id="ProtNLM"/>
    </source>
</evidence>
<organism evidence="2 3">
    <name type="scientific">Phytophthora oleae</name>
    <dbReference type="NCBI Taxonomy" id="2107226"/>
    <lineage>
        <taxon>Eukaryota</taxon>
        <taxon>Sar</taxon>
        <taxon>Stramenopiles</taxon>
        <taxon>Oomycota</taxon>
        <taxon>Peronosporomycetes</taxon>
        <taxon>Peronosporales</taxon>
        <taxon>Peronosporaceae</taxon>
        <taxon>Phytophthora</taxon>
    </lineage>
</organism>
<keyword evidence="1" id="KW-1133">Transmembrane helix</keyword>
<dbReference type="Proteomes" id="UP001632037">
    <property type="component" value="Unassembled WGS sequence"/>
</dbReference>
<dbReference type="EMBL" id="JBIMZQ010000004">
    <property type="protein sequence ID" value="KAL3671919.1"/>
    <property type="molecule type" value="Genomic_DNA"/>
</dbReference>
<comment type="caution">
    <text evidence="2">The sequence shown here is derived from an EMBL/GenBank/DDBJ whole genome shotgun (WGS) entry which is preliminary data.</text>
</comment>
<gene>
    <name evidence="2" type="ORF">V7S43_002586</name>
</gene>
<feature type="transmembrane region" description="Helical" evidence="1">
    <location>
        <begin position="167"/>
        <end position="193"/>
    </location>
</feature>
<keyword evidence="1" id="KW-0812">Transmembrane</keyword>
<keyword evidence="1" id="KW-0472">Membrane</keyword>